<reference evidence="2" key="1">
    <citation type="submission" date="2015-03" db="EMBL/GenBank/DDBJ databases">
        <title>Luteipulveratus halotolerans sp. nov., a novel actinobacterium (Dermacoccaceae) from Sarawak, Malaysia.</title>
        <authorList>
            <person name="Juboi H."/>
            <person name="Basik A."/>
            <person name="Shamsul S.S."/>
            <person name="Arnold P."/>
            <person name="Schmitt E.K."/>
            <person name="Sanglier J.-J."/>
            <person name="Yeo T."/>
        </authorList>
    </citation>
    <scope>NUCLEOTIDE SEQUENCE [LARGE SCALE GENOMIC DNA]</scope>
    <source>
        <strain evidence="2">C296001</strain>
    </source>
</reference>
<dbReference type="OrthoDB" id="4618973at2"/>
<dbReference type="EMBL" id="LAIR01000002">
    <property type="protein sequence ID" value="KNX37908.1"/>
    <property type="molecule type" value="Genomic_DNA"/>
</dbReference>
<proteinExistence type="predicted"/>
<dbReference type="Proteomes" id="UP000037397">
    <property type="component" value="Unassembled WGS sequence"/>
</dbReference>
<comment type="caution">
    <text evidence="1">The sequence shown here is derived from an EMBL/GenBank/DDBJ whole genome shotgun (WGS) entry which is preliminary data.</text>
</comment>
<evidence type="ECO:0000313" key="2">
    <source>
        <dbReference type="Proteomes" id="UP000037397"/>
    </source>
</evidence>
<dbReference type="CDD" id="cd07812">
    <property type="entry name" value="SRPBCC"/>
    <property type="match status" value="1"/>
</dbReference>
<dbReference type="STRING" id="1631356.VV01_13285"/>
<dbReference type="PATRIC" id="fig|1631356.3.peg.2610"/>
<evidence type="ECO:0000313" key="1">
    <source>
        <dbReference type="EMBL" id="KNX37908.1"/>
    </source>
</evidence>
<dbReference type="RefSeq" id="WP_050670304.1">
    <property type="nucleotide sequence ID" value="NZ_LAIR01000002.1"/>
</dbReference>
<dbReference type="InterPro" id="IPR019587">
    <property type="entry name" value="Polyketide_cyclase/dehydratase"/>
</dbReference>
<keyword evidence="2" id="KW-1185">Reference proteome</keyword>
<protein>
    <submittedName>
        <fullName evidence="1">Polyketide cyclase</fullName>
    </submittedName>
</protein>
<dbReference type="AlphaFoldDB" id="A0A0L6CK60"/>
<sequence>MTSPSASAQIDIDAPAEAVYAIVSDPRGLAAISSETTKVLHRRQDAGRQGAYFVGLNQNGWRRWPTISRIADAEPGRRFAFDVNELGIPVSRWEYAIEPTSTGCRVVESTWDRRPGWFKPVTTPFTGVSDRVTTNTANIQATLQRLKERAERG</sequence>
<accession>A0A0L6CK60</accession>
<organism evidence="1 2">
    <name type="scientific">Luteipulveratus halotolerans</name>
    <dbReference type="NCBI Taxonomy" id="1631356"/>
    <lineage>
        <taxon>Bacteria</taxon>
        <taxon>Bacillati</taxon>
        <taxon>Actinomycetota</taxon>
        <taxon>Actinomycetes</taxon>
        <taxon>Micrococcales</taxon>
        <taxon>Dermacoccaceae</taxon>
        <taxon>Luteipulveratus</taxon>
    </lineage>
</organism>
<dbReference type="Pfam" id="PF10604">
    <property type="entry name" value="Polyketide_cyc2"/>
    <property type="match status" value="1"/>
</dbReference>
<gene>
    <name evidence="1" type="ORF">VV01_13285</name>
</gene>
<dbReference type="SUPFAM" id="SSF55961">
    <property type="entry name" value="Bet v1-like"/>
    <property type="match status" value="1"/>
</dbReference>
<dbReference type="InterPro" id="IPR023393">
    <property type="entry name" value="START-like_dom_sf"/>
</dbReference>
<name>A0A0L6CK60_9MICO</name>
<dbReference type="Gene3D" id="3.30.530.20">
    <property type="match status" value="1"/>
</dbReference>